<feature type="signal peptide" evidence="2">
    <location>
        <begin position="1"/>
        <end position="25"/>
    </location>
</feature>
<evidence type="ECO:0000313" key="3">
    <source>
        <dbReference type="Ensembl" id="ENSCSAVP00000004660.1"/>
    </source>
</evidence>
<dbReference type="Ensembl" id="ENSCSAVT00000004727.1">
    <property type="protein sequence ID" value="ENSCSAVP00000004660.1"/>
    <property type="gene ID" value="ENSCSAVG00000002781.1"/>
</dbReference>
<keyword evidence="1" id="KW-0812">Transmembrane</keyword>
<feature type="transmembrane region" description="Helical" evidence="1">
    <location>
        <begin position="87"/>
        <end position="105"/>
    </location>
</feature>
<keyword evidence="1" id="KW-0472">Membrane</keyword>
<sequence length="190" mass="21003">MGITQVEATIGLLGVFSLFLHLCTAGNFIPANEVGYIGALFGYLHSTCNLIARLSLLSAVLLIFVEAKFPSTVSKYTPLEQHLLPKYLSKMLISALLFTAVRFIMPGPVTSFGKLYKLCILTNLISSGLAVLGANSTSLARTGGVRWRPKKPEEEKPEIKRIQRLMLMCQLNDTALRWNCCKLKQLISEI</sequence>
<organism evidence="3 4">
    <name type="scientific">Ciona savignyi</name>
    <name type="common">Pacific transparent sea squirt</name>
    <dbReference type="NCBI Taxonomy" id="51511"/>
    <lineage>
        <taxon>Eukaryota</taxon>
        <taxon>Metazoa</taxon>
        <taxon>Chordata</taxon>
        <taxon>Tunicata</taxon>
        <taxon>Ascidiacea</taxon>
        <taxon>Phlebobranchia</taxon>
        <taxon>Cionidae</taxon>
        <taxon>Ciona</taxon>
    </lineage>
</organism>
<reference evidence="3" key="3">
    <citation type="submission" date="2025-09" db="UniProtKB">
        <authorList>
            <consortium name="Ensembl"/>
        </authorList>
    </citation>
    <scope>IDENTIFICATION</scope>
</reference>
<name>H2YH61_CIOSA</name>
<feature type="transmembrane region" description="Helical" evidence="1">
    <location>
        <begin position="41"/>
        <end position="66"/>
    </location>
</feature>
<keyword evidence="2" id="KW-0732">Signal</keyword>
<evidence type="ECO:0000256" key="2">
    <source>
        <dbReference type="SAM" id="SignalP"/>
    </source>
</evidence>
<proteinExistence type="predicted"/>
<reference evidence="4" key="1">
    <citation type="submission" date="2003-08" db="EMBL/GenBank/DDBJ databases">
        <authorList>
            <person name="Birren B."/>
            <person name="Nusbaum C."/>
            <person name="Abebe A."/>
            <person name="Abouelleil A."/>
            <person name="Adekoya E."/>
            <person name="Ait-zahra M."/>
            <person name="Allen N."/>
            <person name="Allen T."/>
            <person name="An P."/>
            <person name="Anderson M."/>
            <person name="Anderson S."/>
            <person name="Arachchi H."/>
            <person name="Armbruster J."/>
            <person name="Bachantsang P."/>
            <person name="Baldwin J."/>
            <person name="Barry A."/>
            <person name="Bayul T."/>
            <person name="Blitshsteyn B."/>
            <person name="Bloom T."/>
            <person name="Blye J."/>
            <person name="Boguslavskiy L."/>
            <person name="Borowsky M."/>
            <person name="Boukhgalter B."/>
            <person name="Brunache A."/>
            <person name="Butler J."/>
            <person name="Calixte N."/>
            <person name="Calvo S."/>
            <person name="Camarata J."/>
            <person name="Campo K."/>
            <person name="Chang J."/>
            <person name="Cheshatsang Y."/>
            <person name="Citroen M."/>
            <person name="Collymore A."/>
            <person name="Considine T."/>
            <person name="Cook A."/>
            <person name="Cooke P."/>
            <person name="Corum B."/>
            <person name="Cuomo C."/>
            <person name="David R."/>
            <person name="Dawoe T."/>
            <person name="Degray S."/>
            <person name="Dodge S."/>
            <person name="Dooley K."/>
            <person name="Dorje P."/>
            <person name="Dorjee K."/>
            <person name="Dorris L."/>
            <person name="Duffey N."/>
            <person name="Dupes A."/>
            <person name="Elkins T."/>
            <person name="Engels R."/>
            <person name="Erickson J."/>
            <person name="Farina A."/>
            <person name="Faro S."/>
            <person name="Ferreira P."/>
            <person name="Fischer H."/>
            <person name="Fitzgerald M."/>
            <person name="Foley K."/>
            <person name="Gage D."/>
            <person name="Galagan J."/>
            <person name="Gearin G."/>
            <person name="Gnerre S."/>
            <person name="Gnirke A."/>
            <person name="Goyette A."/>
            <person name="Graham J."/>
            <person name="Grandbois E."/>
            <person name="Gyaltsen K."/>
            <person name="Hafez N."/>
            <person name="Hagopian D."/>
            <person name="Hagos B."/>
            <person name="Hall J."/>
            <person name="Hatcher B."/>
            <person name="Heller A."/>
            <person name="Higgins H."/>
            <person name="Honan T."/>
            <person name="Horn A."/>
            <person name="Houde N."/>
            <person name="Hughes L."/>
            <person name="Hulme W."/>
            <person name="Husby E."/>
            <person name="Iliev I."/>
            <person name="Jaffe D."/>
            <person name="Jones C."/>
            <person name="Kamal M."/>
            <person name="Kamat A."/>
            <person name="Kamvysselis M."/>
            <person name="Karlsson E."/>
            <person name="Kells C."/>
            <person name="Kieu A."/>
            <person name="Kisner P."/>
            <person name="Kodira C."/>
            <person name="Kulbokas E."/>
            <person name="Labutti K."/>
            <person name="Lama D."/>
            <person name="Landers T."/>
            <person name="Leger J."/>
            <person name="Levine S."/>
            <person name="Lewis D."/>
            <person name="Lewis T."/>
            <person name="Lindblad-toh K."/>
            <person name="Liu X."/>
            <person name="Lokyitsang T."/>
            <person name="Lokyitsang Y."/>
            <person name="Lucien O."/>
            <person name="Lui A."/>
            <person name="Ma L.J."/>
            <person name="Mabbitt R."/>
            <person name="Macdonald J."/>
            <person name="Maclean C."/>
            <person name="Major J."/>
            <person name="Manning J."/>
            <person name="Marabella R."/>
            <person name="Maru K."/>
            <person name="Matthews C."/>
            <person name="Mauceli E."/>
            <person name="Mccarthy M."/>
            <person name="Mcdonough S."/>
            <person name="Mcghee T."/>
            <person name="Meldrim J."/>
            <person name="Meneus L."/>
            <person name="Mesirov J."/>
            <person name="Mihalev A."/>
            <person name="Mihova T."/>
            <person name="Mikkelsen T."/>
            <person name="Mlenga V."/>
            <person name="Moru K."/>
            <person name="Mozes J."/>
            <person name="Mulrain L."/>
            <person name="Munson G."/>
            <person name="Naylor J."/>
            <person name="Newes C."/>
            <person name="Nguyen C."/>
            <person name="Nguyen N."/>
            <person name="Nguyen T."/>
            <person name="Nicol R."/>
            <person name="Nielsen C."/>
            <person name="Nizzari M."/>
            <person name="Norbu C."/>
            <person name="Norbu N."/>
            <person name="O'donnell P."/>
            <person name="Okoawo O."/>
            <person name="O'leary S."/>
            <person name="Omotosho B."/>
            <person name="O'neill K."/>
            <person name="Osman S."/>
            <person name="Parker S."/>
            <person name="Perrin D."/>
            <person name="Phunkhang P."/>
            <person name="Piqani B."/>
            <person name="Purcell S."/>
            <person name="Rachupka T."/>
            <person name="Ramasamy U."/>
            <person name="Rameau R."/>
            <person name="Ray V."/>
            <person name="Raymond C."/>
            <person name="Retta R."/>
            <person name="Richardson S."/>
            <person name="Rise C."/>
            <person name="Rodriguez J."/>
            <person name="Rogers J."/>
            <person name="Rogov P."/>
            <person name="Rutman M."/>
            <person name="Schupbach R."/>
            <person name="Seaman C."/>
            <person name="Settipalli S."/>
            <person name="Sharpe T."/>
            <person name="Sheridan J."/>
            <person name="Sherpa N."/>
            <person name="Shi J."/>
            <person name="Smirnov S."/>
            <person name="Smith C."/>
            <person name="Sougnez C."/>
            <person name="Spencer B."/>
            <person name="Stalker J."/>
            <person name="Stange-thomann N."/>
            <person name="Stavropoulos S."/>
            <person name="Stetson K."/>
            <person name="Stone C."/>
            <person name="Stone S."/>
            <person name="Stubbs M."/>
            <person name="Talamas J."/>
            <person name="Tchuinga P."/>
            <person name="Tenzing P."/>
            <person name="Tesfaye S."/>
            <person name="Theodore J."/>
            <person name="Thoulutsang Y."/>
            <person name="Topham K."/>
            <person name="Towey S."/>
            <person name="Tsamla T."/>
            <person name="Tsomo N."/>
            <person name="Vallee D."/>
            <person name="Vassiliev H."/>
            <person name="Venkataraman V."/>
            <person name="Vinson J."/>
            <person name="Vo A."/>
            <person name="Wade C."/>
            <person name="Wang S."/>
            <person name="Wangchuk T."/>
            <person name="Wangdi T."/>
            <person name="Whittaker C."/>
            <person name="Wilkinson J."/>
            <person name="Wu Y."/>
            <person name="Wyman D."/>
            <person name="Yadav S."/>
            <person name="Yang S."/>
            <person name="Yang X."/>
            <person name="Yeager S."/>
            <person name="Yee E."/>
            <person name="Young G."/>
            <person name="Zainoun J."/>
            <person name="Zembeck L."/>
            <person name="Zimmer A."/>
            <person name="Zody M."/>
            <person name="Lander E."/>
        </authorList>
    </citation>
    <scope>NUCLEOTIDE SEQUENCE [LARGE SCALE GENOMIC DNA]</scope>
</reference>
<reference evidence="3" key="2">
    <citation type="submission" date="2025-08" db="UniProtKB">
        <authorList>
            <consortium name="Ensembl"/>
        </authorList>
    </citation>
    <scope>IDENTIFICATION</scope>
</reference>
<dbReference type="Proteomes" id="UP000007875">
    <property type="component" value="Unassembled WGS sequence"/>
</dbReference>
<feature type="chain" id="PRO_5003578589" evidence="2">
    <location>
        <begin position="26"/>
        <end position="190"/>
    </location>
</feature>
<protein>
    <submittedName>
        <fullName evidence="3">Uncharacterized protein</fullName>
    </submittedName>
</protein>
<dbReference type="HOGENOM" id="CLU_1427532_0_0_1"/>
<dbReference type="OMA" id="HLCTAGN"/>
<dbReference type="AlphaFoldDB" id="H2YH61"/>
<evidence type="ECO:0000256" key="1">
    <source>
        <dbReference type="SAM" id="Phobius"/>
    </source>
</evidence>
<keyword evidence="4" id="KW-1185">Reference proteome</keyword>
<dbReference type="InParanoid" id="H2YH61"/>
<accession>H2YH61</accession>
<keyword evidence="1" id="KW-1133">Transmembrane helix</keyword>
<dbReference type="GeneTree" id="ENSGT00660000096865"/>
<feature type="transmembrane region" description="Helical" evidence="1">
    <location>
        <begin position="120"/>
        <end position="140"/>
    </location>
</feature>
<evidence type="ECO:0000313" key="4">
    <source>
        <dbReference type="Proteomes" id="UP000007875"/>
    </source>
</evidence>